<evidence type="ECO:0000256" key="3">
    <source>
        <dbReference type="ARBA" id="ARBA00022679"/>
    </source>
</evidence>
<keyword evidence="3 8" id="KW-0808">Transferase</keyword>
<accession>A0A1W1D6Q4</accession>
<evidence type="ECO:0000259" key="6">
    <source>
        <dbReference type="Pfam" id="PF00108"/>
    </source>
</evidence>
<dbReference type="InterPro" id="IPR002155">
    <property type="entry name" value="Thiolase"/>
</dbReference>
<evidence type="ECO:0000256" key="5">
    <source>
        <dbReference type="ARBA" id="ARBA00024073"/>
    </source>
</evidence>
<dbReference type="InterPro" id="IPR050215">
    <property type="entry name" value="Thiolase-like_sf_Thiolase"/>
</dbReference>
<dbReference type="AlphaFoldDB" id="A0A1W1D6Q4"/>
<dbReference type="GO" id="GO:0010124">
    <property type="term" value="P:phenylacetate catabolic process"/>
    <property type="evidence" value="ECO:0007669"/>
    <property type="project" value="TreeGrafter"/>
</dbReference>
<dbReference type="GO" id="GO:0005737">
    <property type="term" value="C:cytoplasm"/>
    <property type="evidence" value="ECO:0007669"/>
    <property type="project" value="UniProtKB-ARBA"/>
</dbReference>
<dbReference type="EC" id="2.3.1.16" evidence="5"/>
<dbReference type="PANTHER" id="PTHR43853:SF21">
    <property type="entry name" value="STEROID 3-KETOACYL-COA THIOLASE"/>
    <property type="match status" value="1"/>
</dbReference>
<protein>
    <recommendedName>
        <fullName evidence="5">acetyl-CoA C-acyltransferase</fullName>
        <ecNumber evidence="5">2.3.1.16</ecNumber>
    </recommendedName>
</protein>
<dbReference type="InterPro" id="IPR020615">
    <property type="entry name" value="Thiolase_acyl_enz_int_AS"/>
</dbReference>
<dbReference type="Pfam" id="PF00108">
    <property type="entry name" value="Thiolase_N"/>
    <property type="match status" value="1"/>
</dbReference>
<comment type="similarity">
    <text evidence="2">Belongs to the thiolase-like superfamily. Thiolase family.</text>
</comment>
<proteinExistence type="inferred from homology"/>
<dbReference type="FunFam" id="3.40.47.10:FF:000010">
    <property type="entry name" value="Acetyl-CoA acetyltransferase (Thiolase)"/>
    <property type="match status" value="1"/>
</dbReference>
<dbReference type="GO" id="GO:0003988">
    <property type="term" value="F:acetyl-CoA C-acyltransferase activity"/>
    <property type="evidence" value="ECO:0007669"/>
    <property type="project" value="UniProtKB-EC"/>
</dbReference>
<dbReference type="Pfam" id="PF02803">
    <property type="entry name" value="Thiolase_C"/>
    <property type="match status" value="1"/>
</dbReference>
<dbReference type="EMBL" id="FPHQ01000096">
    <property type="protein sequence ID" value="SFV76284.1"/>
    <property type="molecule type" value="Genomic_DNA"/>
</dbReference>
<dbReference type="NCBIfam" id="NF006553">
    <property type="entry name" value="PRK09052.1"/>
    <property type="match status" value="1"/>
</dbReference>
<keyword evidence="4 8" id="KW-0012">Acyltransferase</keyword>
<feature type="domain" description="Thiolase C-terminal" evidence="7">
    <location>
        <begin position="271"/>
        <end position="392"/>
    </location>
</feature>
<evidence type="ECO:0000256" key="2">
    <source>
        <dbReference type="ARBA" id="ARBA00010982"/>
    </source>
</evidence>
<dbReference type="PROSITE" id="PS00099">
    <property type="entry name" value="THIOLASE_3"/>
    <property type="match status" value="1"/>
</dbReference>
<dbReference type="NCBIfam" id="TIGR01930">
    <property type="entry name" value="AcCoA-C-Actrans"/>
    <property type="match status" value="1"/>
</dbReference>
<dbReference type="InterPro" id="IPR016039">
    <property type="entry name" value="Thiolase-like"/>
</dbReference>
<feature type="domain" description="Thiolase N-terminal" evidence="6">
    <location>
        <begin position="5"/>
        <end position="263"/>
    </location>
</feature>
<dbReference type="PROSITE" id="PS00098">
    <property type="entry name" value="THIOLASE_1"/>
    <property type="match status" value="1"/>
</dbReference>
<dbReference type="InterPro" id="IPR020616">
    <property type="entry name" value="Thiolase_N"/>
</dbReference>
<reference evidence="8" key="1">
    <citation type="submission" date="2016-10" db="EMBL/GenBank/DDBJ databases">
        <authorList>
            <person name="de Groot N.N."/>
        </authorList>
    </citation>
    <scope>NUCLEOTIDE SEQUENCE</scope>
</reference>
<name>A0A1W1D6Q4_9ZZZZ</name>
<sequence length="394" mass="42112">MPQAVYIVSSIRSPVGKAGGVFKQVRPDDLLSFVLKELLKNNPNIDPKVIDDVVIGCAMPEAEQGLNIARIAALLANYPQSVSGVTVNRFCASGLQSIAYAADRIRLGEAELMVAGGVESMSMIPMMGHHPAFNIKTFDEDNIGIAYGMGTTAEQVVSKYNINRDSQDQFAFESHQKAINAVNQGYFKDEIKPYEVITQSYDLGSQERTQRSITVSADEGIRFDTSIDQLAKLKAAFHVNGSVTAGNSSQMSDGAGATLLCSEKALKLFDLTPMARFVGFAVSGVDPKIMGIGPVLSIPKVLTQCGLKQHDIGHIELNEAFAAQSLAVIQELNLDPEIINPLGGAIALGHPLGATGSIRTATLLHHLKRTNTRYGMVTMCVGSGMGAAGIFENL</sequence>
<comment type="pathway">
    <text evidence="1">Lipid metabolism.</text>
</comment>
<evidence type="ECO:0000256" key="1">
    <source>
        <dbReference type="ARBA" id="ARBA00005189"/>
    </source>
</evidence>
<dbReference type="InterPro" id="IPR020613">
    <property type="entry name" value="Thiolase_CS"/>
</dbReference>
<dbReference type="Gene3D" id="3.40.47.10">
    <property type="match status" value="1"/>
</dbReference>
<dbReference type="PANTHER" id="PTHR43853">
    <property type="entry name" value="3-KETOACYL-COA THIOLASE, PEROXISOMAL"/>
    <property type="match status" value="1"/>
</dbReference>
<dbReference type="CDD" id="cd00751">
    <property type="entry name" value="thiolase"/>
    <property type="match status" value="1"/>
</dbReference>
<dbReference type="InterPro" id="IPR020617">
    <property type="entry name" value="Thiolase_C"/>
</dbReference>
<evidence type="ECO:0000256" key="4">
    <source>
        <dbReference type="ARBA" id="ARBA00023315"/>
    </source>
</evidence>
<dbReference type="SUPFAM" id="SSF53901">
    <property type="entry name" value="Thiolase-like"/>
    <property type="match status" value="2"/>
</dbReference>
<dbReference type="GO" id="GO:0006635">
    <property type="term" value="P:fatty acid beta-oxidation"/>
    <property type="evidence" value="ECO:0007669"/>
    <property type="project" value="TreeGrafter"/>
</dbReference>
<evidence type="ECO:0000313" key="8">
    <source>
        <dbReference type="EMBL" id="SFV76284.1"/>
    </source>
</evidence>
<evidence type="ECO:0000259" key="7">
    <source>
        <dbReference type="Pfam" id="PF02803"/>
    </source>
</evidence>
<dbReference type="PROSITE" id="PS00737">
    <property type="entry name" value="THIOLASE_2"/>
    <property type="match status" value="1"/>
</dbReference>
<dbReference type="InterPro" id="IPR020610">
    <property type="entry name" value="Thiolase_AS"/>
</dbReference>
<gene>
    <name evidence="8" type="ORF">MNB_SUP05-10-262</name>
</gene>
<organism evidence="8">
    <name type="scientific">hydrothermal vent metagenome</name>
    <dbReference type="NCBI Taxonomy" id="652676"/>
    <lineage>
        <taxon>unclassified sequences</taxon>
        <taxon>metagenomes</taxon>
        <taxon>ecological metagenomes</taxon>
    </lineage>
</organism>
<dbReference type="PIRSF" id="PIRSF000429">
    <property type="entry name" value="Ac-CoA_Ac_transf"/>
    <property type="match status" value="1"/>
</dbReference>